<accession>A0ACC2CEP0</accession>
<comment type="caution">
    <text evidence="1">The sequence shown here is derived from an EMBL/GenBank/DDBJ whole genome shotgun (WGS) entry which is preliminary data.</text>
</comment>
<proteinExistence type="predicted"/>
<protein>
    <submittedName>
        <fullName evidence="1">Uncharacterized protein</fullName>
    </submittedName>
</protein>
<dbReference type="Proteomes" id="UP001162992">
    <property type="component" value="Chromosome 10"/>
</dbReference>
<organism evidence="1 2">
    <name type="scientific">Diphasiastrum complanatum</name>
    <name type="common">Issler's clubmoss</name>
    <name type="synonym">Lycopodium complanatum</name>
    <dbReference type="NCBI Taxonomy" id="34168"/>
    <lineage>
        <taxon>Eukaryota</taxon>
        <taxon>Viridiplantae</taxon>
        <taxon>Streptophyta</taxon>
        <taxon>Embryophyta</taxon>
        <taxon>Tracheophyta</taxon>
        <taxon>Lycopodiopsida</taxon>
        <taxon>Lycopodiales</taxon>
        <taxon>Lycopodiaceae</taxon>
        <taxon>Lycopodioideae</taxon>
        <taxon>Diphasiastrum</taxon>
    </lineage>
</organism>
<evidence type="ECO:0000313" key="2">
    <source>
        <dbReference type="Proteomes" id="UP001162992"/>
    </source>
</evidence>
<name>A0ACC2CEP0_DIPCM</name>
<reference evidence="2" key="1">
    <citation type="journal article" date="2024" name="Proc. Natl. Acad. Sci. U.S.A.">
        <title>Extraordinary preservation of gene collinearity over three hundred million years revealed in homosporous lycophytes.</title>
        <authorList>
            <person name="Li C."/>
            <person name="Wickell D."/>
            <person name="Kuo L.Y."/>
            <person name="Chen X."/>
            <person name="Nie B."/>
            <person name="Liao X."/>
            <person name="Peng D."/>
            <person name="Ji J."/>
            <person name="Jenkins J."/>
            <person name="Williams M."/>
            <person name="Shu S."/>
            <person name="Plott C."/>
            <person name="Barry K."/>
            <person name="Rajasekar S."/>
            <person name="Grimwood J."/>
            <person name="Han X."/>
            <person name="Sun S."/>
            <person name="Hou Z."/>
            <person name="He W."/>
            <person name="Dai G."/>
            <person name="Sun C."/>
            <person name="Schmutz J."/>
            <person name="Leebens-Mack J.H."/>
            <person name="Li F.W."/>
            <person name="Wang L."/>
        </authorList>
    </citation>
    <scope>NUCLEOTIDE SEQUENCE [LARGE SCALE GENOMIC DNA]</scope>
    <source>
        <strain evidence="2">cv. PW_Plant_1</strain>
    </source>
</reference>
<evidence type="ECO:0000313" key="1">
    <source>
        <dbReference type="EMBL" id="KAJ7540477.1"/>
    </source>
</evidence>
<keyword evidence="2" id="KW-1185">Reference proteome</keyword>
<gene>
    <name evidence="1" type="ORF">O6H91_10G016800</name>
</gene>
<sequence>MVQEWGFVLVTSIMAQLILPAQGLTDPDDVFALSVLYSNLNSPPLTGWKAIGGDPCEESWQGIQCAGPNVTAVNLSGESLGGSLGYALDRFTGLLTLDLSNNRIGQMIPYQLPPRIQELLLQDGTDPKNGLFPWLLGYRYLGNNQFLGSLPFSLSNLSSLTNLNVSNNLLETQIPDIFQDLSNLISLDLSSNRITGVLPASFGSLTSLSTLHLQDNQFSGDIDILGQLPIQDLDIENNQFSGWIPTSLLAIPSLRYAGNQLNATPALPPTPFTSPPLSLPRSPTGVPPKPTSGHKSPPFKGSSENTHSKTYWNVGRVVGIVFAAILSIAAMVLLAFFFKWRNQEKGDEEKRGGKVSSFGFFASSEKVNVKENINNNMPVTPPQKSLKPPPVKYKAPATRTPGKTILSKVSKIHMSATAYTVADLQMATNSFRQENLVGEGSFGRVYRAELPNGKLVAIKKLDSTCPSVQNEDNFLASISNLARLRHANIAELVGYCAEHGQRLLAYNYIEGGTLHDLLHVEDEINSEKLFWNVRVKIALGAARALEYLHEICLPAVIHKNFKSANILLGSDLNPHLSDCGIATLVHYGSERQVSAQLLGSFGYSAPEYAMSGIYTVKSDVYSFGVVMLELLTGRKPLDSCKPRAEQSLVRWATPQLHDIDALAKMVDPKMKGIYPAKSLSRFADIISLCVQPEPEFRPQMSEVVQALVRLMQRASPGKRRSGDDLGASQRSIDHQDPSDLSG</sequence>
<dbReference type="EMBL" id="CM055101">
    <property type="protein sequence ID" value="KAJ7540477.1"/>
    <property type="molecule type" value="Genomic_DNA"/>
</dbReference>